<gene>
    <name evidence="1" type="ordered locus">NP_4118A</name>
</gene>
<dbReference type="EnsemblBacteria" id="CAI50150">
    <property type="protein sequence ID" value="CAI50150"/>
    <property type="gene ID" value="NP_4118A"/>
</dbReference>
<dbReference type="Proteomes" id="UP000002698">
    <property type="component" value="Chromosome"/>
</dbReference>
<accession>A0A1U7EY61</accession>
<dbReference type="AlphaFoldDB" id="A0A1U7EY61"/>
<dbReference type="KEGG" id="nph:NP_4118A"/>
<reference evidence="1 2" key="1">
    <citation type="journal article" date="2005" name="Genome Res.">
        <title>Living with two extremes: conclusions from the genome sequence of Natronomonas pharaonis.</title>
        <authorList>
            <person name="Falb M."/>
            <person name="Pfeiffer F."/>
            <person name="Palm P."/>
            <person name="Rodewald K."/>
            <person name="Hickmann V."/>
            <person name="Tittor J."/>
            <person name="Oesterhelt D."/>
        </authorList>
    </citation>
    <scope>NUCLEOTIDE SEQUENCE [LARGE SCALE GENOMIC DNA]</scope>
    <source>
        <strain evidence="2">ATCC 35678 / DSM 2160 / CIP 103997 / JCM 8858 / NBRC 14720 / NCIMB 2260 / Gabara</strain>
    </source>
</reference>
<keyword evidence="2" id="KW-1185">Reference proteome</keyword>
<evidence type="ECO:0000313" key="1">
    <source>
        <dbReference type="EMBL" id="CAI50150.1"/>
    </source>
</evidence>
<name>A0A1U7EY61_NATPD</name>
<proteinExistence type="predicted"/>
<dbReference type="EMBL" id="CR936257">
    <property type="protein sequence ID" value="CAI50150.1"/>
    <property type="molecule type" value="Genomic_DNA"/>
</dbReference>
<organism evidence="1 2">
    <name type="scientific">Natronomonas pharaonis (strain ATCC 35678 / DSM 2160 / CIP 103997 / JCM 8858 / NBRC 14720 / NCIMB 2260 / Gabara)</name>
    <name type="common">Halobacterium pharaonis</name>
    <dbReference type="NCBI Taxonomy" id="348780"/>
    <lineage>
        <taxon>Archaea</taxon>
        <taxon>Methanobacteriati</taxon>
        <taxon>Methanobacteriota</taxon>
        <taxon>Stenosarchaea group</taxon>
        <taxon>Halobacteria</taxon>
        <taxon>Halobacteriales</taxon>
        <taxon>Natronomonadaceae</taxon>
        <taxon>Natronomonas</taxon>
    </lineage>
</organism>
<sequence length="38" mass="4192">MVTDEATRTQYENNQPLGFAPTVTACWPGLLEPAEARL</sequence>
<dbReference type="HOGENOM" id="CLU_3323066_0_0_2"/>
<evidence type="ECO:0000313" key="2">
    <source>
        <dbReference type="Proteomes" id="UP000002698"/>
    </source>
</evidence>
<protein>
    <submittedName>
        <fullName evidence="1">Uncharacterized protein</fullName>
    </submittedName>
</protein>